<proteinExistence type="predicted"/>
<feature type="domain" description="Nudix hydrolase" evidence="7">
    <location>
        <begin position="1"/>
        <end position="131"/>
    </location>
</feature>
<dbReference type="CDD" id="cd03426">
    <property type="entry name" value="NUDIX_CoAse_Nudt7"/>
    <property type="match status" value="1"/>
</dbReference>
<dbReference type="Proteomes" id="UP000597762">
    <property type="component" value="Unassembled WGS sequence"/>
</dbReference>
<evidence type="ECO:0000256" key="5">
    <source>
        <dbReference type="ARBA" id="ARBA00022842"/>
    </source>
</evidence>
<evidence type="ECO:0000256" key="4">
    <source>
        <dbReference type="ARBA" id="ARBA00022801"/>
    </source>
</evidence>
<dbReference type="PROSITE" id="PS51462">
    <property type="entry name" value="NUDIX"/>
    <property type="match status" value="1"/>
</dbReference>
<keyword evidence="4 8" id="KW-0378">Hydrolase</keyword>
<dbReference type="Pfam" id="PF00293">
    <property type="entry name" value="NUDIX"/>
    <property type="match status" value="1"/>
</dbReference>
<dbReference type="InterPro" id="IPR045121">
    <property type="entry name" value="CoAse"/>
</dbReference>
<gene>
    <name evidence="8" type="ORF">SPHA_61241</name>
</gene>
<keyword evidence="9" id="KW-1185">Reference proteome</keyword>
<dbReference type="InterPro" id="IPR015797">
    <property type="entry name" value="NUDIX_hydrolase-like_dom_sf"/>
</dbReference>
<evidence type="ECO:0000256" key="6">
    <source>
        <dbReference type="ARBA" id="ARBA00023211"/>
    </source>
</evidence>
<comment type="cofactor">
    <cofactor evidence="2">
        <name>Mg(2+)</name>
        <dbReference type="ChEBI" id="CHEBI:18420"/>
    </cofactor>
</comment>
<dbReference type="GO" id="GO:0046872">
    <property type="term" value="F:metal ion binding"/>
    <property type="evidence" value="ECO:0007669"/>
    <property type="project" value="UniProtKB-KW"/>
</dbReference>
<dbReference type="AlphaFoldDB" id="A0A812DTP9"/>
<evidence type="ECO:0000256" key="3">
    <source>
        <dbReference type="ARBA" id="ARBA00022723"/>
    </source>
</evidence>
<keyword evidence="5" id="KW-0460">Magnesium</keyword>
<evidence type="ECO:0000313" key="8">
    <source>
        <dbReference type="EMBL" id="CAE1309579.1"/>
    </source>
</evidence>
<accession>A0A812DTP9</accession>
<dbReference type="OrthoDB" id="10262892at2759"/>
<keyword evidence="3" id="KW-0479">Metal-binding</keyword>
<dbReference type="PANTHER" id="PTHR12992">
    <property type="entry name" value="NUDIX HYDROLASE"/>
    <property type="match status" value="1"/>
</dbReference>
<comment type="cofactor">
    <cofactor evidence="1">
        <name>Mn(2+)</name>
        <dbReference type="ChEBI" id="CHEBI:29035"/>
    </cofactor>
</comment>
<dbReference type="Gene3D" id="3.90.79.10">
    <property type="entry name" value="Nucleoside Triphosphate Pyrophosphohydrolase"/>
    <property type="match status" value="1"/>
</dbReference>
<name>A0A812DTP9_ACAPH</name>
<dbReference type="SUPFAM" id="SSF55811">
    <property type="entry name" value="Nudix"/>
    <property type="match status" value="1"/>
</dbReference>
<dbReference type="InterPro" id="IPR000086">
    <property type="entry name" value="NUDIX_hydrolase_dom"/>
</dbReference>
<evidence type="ECO:0000313" key="9">
    <source>
        <dbReference type="Proteomes" id="UP000597762"/>
    </source>
</evidence>
<sequence length="174" mass="19575">MCTVNGELSILYTLRSVHLQYGRGEISFPGGMMDDSDKTLTETALRETHEEIGLPTSSIDVWGSMLPLTDSQATRQITPVISYCGEIEPSSMQFNKNEVSLVFTRTIAQLCQPYLQGTTQFRTGYTLPIYLGKPQRIWGLTALTTHQFLSLLAPENYKFKLQHQRPLLGTKAKE</sequence>
<evidence type="ECO:0000256" key="2">
    <source>
        <dbReference type="ARBA" id="ARBA00001946"/>
    </source>
</evidence>
<organism evidence="8 9">
    <name type="scientific">Acanthosepion pharaonis</name>
    <name type="common">Pharaoh cuttlefish</name>
    <name type="synonym">Sepia pharaonis</name>
    <dbReference type="NCBI Taxonomy" id="158019"/>
    <lineage>
        <taxon>Eukaryota</taxon>
        <taxon>Metazoa</taxon>
        <taxon>Spiralia</taxon>
        <taxon>Lophotrochozoa</taxon>
        <taxon>Mollusca</taxon>
        <taxon>Cephalopoda</taxon>
        <taxon>Coleoidea</taxon>
        <taxon>Decapodiformes</taxon>
        <taxon>Sepiida</taxon>
        <taxon>Sepiina</taxon>
        <taxon>Sepiidae</taxon>
        <taxon>Acanthosepion</taxon>
    </lineage>
</organism>
<dbReference type="EC" id="3.6.1.-" evidence="8"/>
<comment type="caution">
    <text evidence="8">The sequence shown here is derived from an EMBL/GenBank/DDBJ whole genome shotgun (WGS) entry which is preliminary data.</text>
</comment>
<dbReference type="GO" id="GO:0010945">
    <property type="term" value="F:coenzyme A diphosphatase activity"/>
    <property type="evidence" value="ECO:0007669"/>
    <property type="project" value="InterPro"/>
</dbReference>
<evidence type="ECO:0000259" key="7">
    <source>
        <dbReference type="PROSITE" id="PS51462"/>
    </source>
</evidence>
<evidence type="ECO:0000256" key="1">
    <source>
        <dbReference type="ARBA" id="ARBA00001936"/>
    </source>
</evidence>
<dbReference type="EMBL" id="CAHIKZ030004322">
    <property type="protein sequence ID" value="CAE1309579.1"/>
    <property type="molecule type" value="Genomic_DNA"/>
</dbReference>
<dbReference type="PANTHER" id="PTHR12992:SF11">
    <property type="entry name" value="MITOCHONDRIAL COENZYME A DIPHOSPHATASE NUDT8"/>
    <property type="match status" value="1"/>
</dbReference>
<reference evidence="8" key="1">
    <citation type="submission" date="2021-01" db="EMBL/GenBank/DDBJ databases">
        <authorList>
            <person name="Li R."/>
            <person name="Bekaert M."/>
        </authorList>
    </citation>
    <scope>NUCLEOTIDE SEQUENCE</scope>
    <source>
        <strain evidence="8">Farmed</strain>
    </source>
</reference>
<keyword evidence="6" id="KW-0464">Manganese</keyword>
<protein>
    <submittedName>
        <fullName evidence="8">NUDT8</fullName>
        <ecNumber evidence="8">3.6.1.-</ecNumber>
    </submittedName>
</protein>